<gene>
    <name evidence="2" type="ORF">Cgig2_006401</name>
</gene>
<protein>
    <submittedName>
        <fullName evidence="2">Uncharacterized protein</fullName>
    </submittedName>
</protein>
<evidence type="ECO:0000313" key="2">
    <source>
        <dbReference type="EMBL" id="KAJ8437297.1"/>
    </source>
</evidence>
<feature type="region of interest" description="Disordered" evidence="1">
    <location>
        <begin position="1"/>
        <end position="40"/>
    </location>
</feature>
<comment type="caution">
    <text evidence="2">The sequence shown here is derived from an EMBL/GenBank/DDBJ whole genome shotgun (WGS) entry which is preliminary data.</text>
</comment>
<feature type="compositionally biased region" description="Basic and acidic residues" evidence="1">
    <location>
        <begin position="1"/>
        <end position="25"/>
    </location>
</feature>
<feature type="region of interest" description="Disordered" evidence="1">
    <location>
        <begin position="122"/>
        <end position="195"/>
    </location>
</feature>
<accession>A0A9Q1K6K4</accession>
<proteinExistence type="predicted"/>
<evidence type="ECO:0000256" key="1">
    <source>
        <dbReference type="SAM" id="MobiDB-lite"/>
    </source>
</evidence>
<name>A0A9Q1K6K4_9CARY</name>
<evidence type="ECO:0000313" key="3">
    <source>
        <dbReference type="Proteomes" id="UP001153076"/>
    </source>
</evidence>
<feature type="compositionally biased region" description="Polar residues" evidence="1">
    <location>
        <begin position="143"/>
        <end position="155"/>
    </location>
</feature>
<dbReference type="Proteomes" id="UP001153076">
    <property type="component" value="Unassembled WGS sequence"/>
</dbReference>
<keyword evidence="3" id="KW-1185">Reference proteome</keyword>
<feature type="compositionally biased region" description="Basic and acidic residues" evidence="1">
    <location>
        <begin position="156"/>
        <end position="168"/>
    </location>
</feature>
<dbReference type="EMBL" id="JAKOGI010000308">
    <property type="protein sequence ID" value="KAJ8437297.1"/>
    <property type="molecule type" value="Genomic_DNA"/>
</dbReference>
<sequence length="278" mass="30796">MVDTRSKALQERDKGKRGAAKDPPRRYGVSPAQSSFRENSMNCPSAQQFVTLEQLGEVLKQMQEAVIQGVCEKMKATEHQLEPIHGLEANVPKGIQALCKAGMLGEPFKQSKLLRKPTIASLPHGPSQLPTHPRAMEPYGMRSNRSPITPTTRQMEAQKKEFLYRSDPDETPTPRSTHSSSERPMPRRGQKCGVSSMHYGSPSMIELGHPRPPMLWIGGSSEKGSYKPWRYATGMTLLGKTLGKEDERIGVPRWASIVGRMGKKLGISIPPSEHPHGN</sequence>
<dbReference type="AlphaFoldDB" id="A0A9Q1K6K4"/>
<reference evidence="2" key="1">
    <citation type="submission" date="2022-04" db="EMBL/GenBank/DDBJ databases">
        <title>Carnegiea gigantea Genome sequencing and assembly v2.</title>
        <authorList>
            <person name="Copetti D."/>
            <person name="Sanderson M.J."/>
            <person name="Burquez A."/>
            <person name="Wojciechowski M.F."/>
        </authorList>
    </citation>
    <scope>NUCLEOTIDE SEQUENCE</scope>
    <source>
        <strain evidence="2">SGP5-SGP5p</strain>
        <tissue evidence="2">Aerial part</tissue>
    </source>
</reference>
<organism evidence="2 3">
    <name type="scientific">Carnegiea gigantea</name>
    <dbReference type="NCBI Taxonomy" id="171969"/>
    <lineage>
        <taxon>Eukaryota</taxon>
        <taxon>Viridiplantae</taxon>
        <taxon>Streptophyta</taxon>
        <taxon>Embryophyta</taxon>
        <taxon>Tracheophyta</taxon>
        <taxon>Spermatophyta</taxon>
        <taxon>Magnoliopsida</taxon>
        <taxon>eudicotyledons</taxon>
        <taxon>Gunneridae</taxon>
        <taxon>Pentapetalae</taxon>
        <taxon>Caryophyllales</taxon>
        <taxon>Cactineae</taxon>
        <taxon>Cactaceae</taxon>
        <taxon>Cactoideae</taxon>
        <taxon>Echinocereeae</taxon>
        <taxon>Carnegiea</taxon>
    </lineage>
</organism>
<feature type="compositionally biased region" description="Polar residues" evidence="1">
    <location>
        <begin position="31"/>
        <end position="40"/>
    </location>
</feature>